<dbReference type="AlphaFoldDB" id="A0A9W9VF03"/>
<evidence type="ECO:0000313" key="10">
    <source>
        <dbReference type="Proteomes" id="UP001147747"/>
    </source>
</evidence>
<comment type="subcellular location">
    <subcellularLocation>
        <location evidence="1">Membrane</location>
        <topology evidence="1">Multi-pass membrane protein</topology>
    </subcellularLocation>
</comment>
<keyword evidence="10" id="KW-1185">Reference proteome</keyword>
<dbReference type="RefSeq" id="XP_056482095.1">
    <property type="nucleotide sequence ID" value="XM_056638588.1"/>
</dbReference>
<dbReference type="OrthoDB" id="5022096at2759"/>
<dbReference type="InterPro" id="IPR052337">
    <property type="entry name" value="SAT4-like"/>
</dbReference>
<dbReference type="Pfam" id="PF20684">
    <property type="entry name" value="Fung_rhodopsin"/>
    <property type="match status" value="1"/>
</dbReference>
<feature type="domain" description="Rhodopsin" evidence="8">
    <location>
        <begin position="40"/>
        <end position="140"/>
    </location>
</feature>
<evidence type="ECO:0000256" key="1">
    <source>
        <dbReference type="ARBA" id="ARBA00004141"/>
    </source>
</evidence>
<feature type="region of interest" description="Disordered" evidence="6">
    <location>
        <begin position="176"/>
        <end position="198"/>
    </location>
</feature>
<dbReference type="InterPro" id="IPR049326">
    <property type="entry name" value="Rhodopsin_dom_fungi"/>
</dbReference>
<sequence>MAPSTGSTGTDSNTEWQNNLPRILVVQTIFTFLALLAVGLRLYVRIKLIKNTGADDWTMLIAAVDSYVPWGGWILWVFEGTHGLGHSDAWFAEGNGDATKVSQGSFWQVIIDSALGIAMLKISIALNLLRLSPARWNDWILFWATLQFTTGIMAACIPSLKPLVSSVLKLLEYSNSRSQGPHGSHYRSQRAATGTRGSIHTMGGGGGNHMWSIHRGDQYALQELGSRGSGDGSNSDEVRLTQNGDYNVTAAYAQNFSASDETSPGHANNYGSKSGIIKTTEVIVH</sequence>
<evidence type="ECO:0000313" key="9">
    <source>
        <dbReference type="EMBL" id="KAJ5377065.1"/>
    </source>
</evidence>
<feature type="transmembrane region" description="Helical" evidence="7">
    <location>
        <begin position="20"/>
        <end position="44"/>
    </location>
</feature>
<dbReference type="PANTHER" id="PTHR33048">
    <property type="entry name" value="PTH11-LIKE INTEGRAL MEMBRANE PROTEIN (AFU_ORTHOLOGUE AFUA_5G11245)"/>
    <property type="match status" value="1"/>
</dbReference>
<comment type="caution">
    <text evidence="9">The sequence shown here is derived from an EMBL/GenBank/DDBJ whole genome shotgun (WGS) entry which is preliminary data.</text>
</comment>
<name>A0A9W9VF03_9EURO</name>
<dbReference type="Proteomes" id="UP001147747">
    <property type="component" value="Unassembled WGS sequence"/>
</dbReference>
<dbReference type="GO" id="GO:0016020">
    <property type="term" value="C:membrane"/>
    <property type="evidence" value="ECO:0007669"/>
    <property type="project" value="UniProtKB-SubCell"/>
</dbReference>
<protein>
    <recommendedName>
        <fullName evidence="8">Rhodopsin domain-containing protein</fullName>
    </recommendedName>
</protein>
<evidence type="ECO:0000256" key="4">
    <source>
        <dbReference type="ARBA" id="ARBA00023136"/>
    </source>
</evidence>
<organism evidence="9 10">
    <name type="scientific">Penicillium cosmopolitanum</name>
    <dbReference type="NCBI Taxonomy" id="1131564"/>
    <lineage>
        <taxon>Eukaryota</taxon>
        <taxon>Fungi</taxon>
        <taxon>Dikarya</taxon>
        <taxon>Ascomycota</taxon>
        <taxon>Pezizomycotina</taxon>
        <taxon>Eurotiomycetes</taxon>
        <taxon>Eurotiomycetidae</taxon>
        <taxon>Eurotiales</taxon>
        <taxon>Aspergillaceae</taxon>
        <taxon>Penicillium</taxon>
    </lineage>
</organism>
<evidence type="ECO:0000256" key="7">
    <source>
        <dbReference type="SAM" id="Phobius"/>
    </source>
</evidence>
<keyword evidence="2 7" id="KW-0812">Transmembrane</keyword>
<evidence type="ECO:0000256" key="3">
    <source>
        <dbReference type="ARBA" id="ARBA00022989"/>
    </source>
</evidence>
<proteinExistence type="inferred from homology"/>
<feature type="transmembrane region" description="Helical" evidence="7">
    <location>
        <begin position="140"/>
        <end position="160"/>
    </location>
</feature>
<dbReference type="GeneID" id="81377568"/>
<evidence type="ECO:0000256" key="5">
    <source>
        <dbReference type="ARBA" id="ARBA00038359"/>
    </source>
</evidence>
<evidence type="ECO:0000256" key="6">
    <source>
        <dbReference type="SAM" id="MobiDB-lite"/>
    </source>
</evidence>
<accession>A0A9W9VF03</accession>
<reference evidence="9" key="2">
    <citation type="journal article" date="2023" name="IMA Fungus">
        <title>Comparative genomic study of the Penicillium genus elucidates a diverse pangenome and 15 lateral gene transfer events.</title>
        <authorList>
            <person name="Petersen C."/>
            <person name="Sorensen T."/>
            <person name="Nielsen M.R."/>
            <person name="Sondergaard T.E."/>
            <person name="Sorensen J.L."/>
            <person name="Fitzpatrick D.A."/>
            <person name="Frisvad J.C."/>
            <person name="Nielsen K.L."/>
        </authorList>
    </citation>
    <scope>NUCLEOTIDE SEQUENCE</scope>
    <source>
        <strain evidence="9">IBT 29677</strain>
    </source>
</reference>
<comment type="similarity">
    <text evidence="5">Belongs to the SAT4 family.</text>
</comment>
<keyword evidence="3 7" id="KW-1133">Transmembrane helix</keyword>
<dbReference type="PANTHER" id="PTHR33048:SF47">
    <property type="entry name" value="INTEGRAL MEMBRANE PROTEIN-RELATED"/>
    <property type="match status" value="1"/>
</dbReference>
<evidence type="ECO:0000256" key="2">
    <source>
        <dbReference type="ARBA" id="ARBA00022692"/>
    </source>
</evidence>
<keyword evidence="4 7" id="KW-0472">Membrane</keyword>
<feature type="transmembrane region" description="Helical" evidence="7">
    <location>
        <begin position="106"/>
        <end position="128"/>
    </location>
</feature>
<dbReference type="EMBL" id="JAPZBU010000012">
    <property type="protein sequence ID" value="KAJ5377065.1"/>
    <property type="molecule type" value="Genomic_DNA"/>
</dbReference>
<evidence type="ECO:0000259" key="8">
    <source>
        <dbReference type="Pfam" id="PF20684"/>
    </source>
</evidence>
<reference evidence="9" key="1">
    <citation type="submission" date="2022-12" db="EMBL/GenBank/DDBJ databases">
        <authorList>
            <person name="Petersen C."/>
        </authorList>
    </citation>
    <scope>NUCLEOTIDE SEQUENCE</scope>
    <source>
        <strain evidence="9">IBT 29677</strain>
    </source>
</reference>
<gene>
    <name evidence="9" type="ORF">N7509_013951</name>
</gene>
<feature type="transmembrane region" description="Helical" evidence="7">
    <location>
        <begin position="56"/>
        <end position="78"/>
    </location>
</feature>